<reference evidence="2" key="1">
    <citation type="submission" date="2022-10" db="EMBL/GenBank/DDBJ databases">
        <authorList>
            <person name="Chen Y."/>
            <person name="Dougan E. K."/>
            <person name="Chan C."/>
            <person name="Rhodes N."/>
            <person name="Thang M."/>
        </authorList>
    </citation>
    <scope>NUCLEOTIDE SEQUENCE</scope>
</reference>
<evidence type="ECO:0000313" key="3">
    <source>
        <dbReference type="EMBL" id="CAL1166870.1"/>
    </source>
</evidence>
<dbReference type="Proteomes" id="UP001152797">
    <property type="component" value="Unassembled WGS sequence"/>
</dbReference>
<evidence type="ECO:0000313" key="2">
    <source>
        <dbReference type="EMBL" id="CAI4013495.1"/>
    </source>
</evidence>
<name>A0A9P1GH74_9DINO</name>
<feature type="compositionally biased region" description="Basic residues" evidence="1">
    <location>
        <begin position="948"/>
        <end position="957"/>
    </location>
</feature>
<organism evidence="2">
    <name type="scientific">Cladocopium goreaui</name>
    <dbReference type="NCBI Taxonomy" id="2562237"/>
    <lineage>
        <taxon>Eukaryota</taxon>
        <taxon>Sar</taxon>
        <taxon>Alveolata</taxon>
        <taxon>Dinophyceae</taxon>
        <taxon>Suessiales</taxon>
        <taxon>Symbiodiniaceae</taxon>
        <taxon>Cladocopium</taxon>
    </lineage>
</organism>
<gene>
    <name evidence="2" type="ORF">C1SCF055_LOCUS38457</name>
</gene>
<feature type="region of interest" description="Disordered" evidence="1">
    <location>
        <begin position="57"/>
        <end position="89"/>
    </location>
</feature>
<accession>A0A9P1GH74</accession>
<feature type="compositionally biased region" description="Basic and acidic residues" evidence="1">
    <location>
        <begin position="915"/>
        <end position="947"/>
    </location>
</feature>
<comment type="caution">
    <text evidence="2">The sequence shown here is derived from an EMBL/GenBank/DDBJ whole genome shotgun (WGS) entry which is preliminary data.</text>
</comment>
<dbReference type="EMBL" id="CAMXCT020005890">
    <property type="protein sequence ID" value="CAL1166870.1"/>
    <property type="molecule type" value="Genomic_DNA"/>
</dbReference>
<dbReference type="EMBL" id="CAMXCT030005890">
    <property type="protein sequence ID" value="CAL4800807.1"/>
    <property type="molecule type" value="Genomic_DNA"/>
</dbReference>
<evidence type="ECO:0000313" key="4">
    <source>
        <dbReference type="Proteomes" id="UP001152797"/>
    </source>
</evidence>
<feature type="compositionally biased region" description="Acidic residues" evidence="1">
    <location>
        <begin position="961"/>
        <end position="978"/>
    </location>
</feature>
<proteinExistence type="predicted"/>
<feature type="region of interest" description="Disordered" evidence="1">
    <location>
        <begin position="911"/>
        <end position="1005"/>
    </location>
</feature>
<keyword evidence="4" id="KW-1185">Reference proteome</keyword>
<protein>
    <submittedName>
        <fullName evidence="2">Uncharacterized protein</fullName>
    </submittedName>
</protein>
<sequence length="1005" mass="111636">MPTKHPSAWRLNKGEQQAVERDLATWEASLTGNFSEEEKTRLREDERKRLVRLIQEQKHAQSLQKQSSVGAKNKMKAGPQLSSAHQAAMEPSSVDTTCNSEYYEFLKQDLAVISLALGANLKEMKPTPIAATVQEKSGIQDVYDLNKAKVALESHGTYIASCNLYWLDCWKNPAPGVPLNRLRVQQLADFYFPEDRPNNFFQKLLEVQVDVAALTDQPSGLVVISPLEIIHAIFLKAAEELGKAGVSAASKTAWKNALTAVPVVMTACSEADVWVHALNKRQLVQQEHESLTRTAWQNAAELYHLQALMEKLEGRKLSDPEVVQLLKSKHLMTAQKGSGQSAVDVSNYCEWNFTASKSIVTKLQSDQVISNIVNKQETLKGSDSCFNSLVKLEKLAQRPSCLASRRFIFQLIDDLLCHGVIKDEDLSKKDMIGGSNNPGSIHLYEFKWRCLTYILDIMCVQAKLKDSDRVLLKDHLRDPATTRTNTVDNVSWQGSLTKASLEALTFIHDVVFLKQYDNILRQGIKPHSHPEILNEMETILEAWNRVVNLRENELAEEKAALQALDGKADENEEEEAGAEGQTPDHLLKLARKMPNTLPKHSPQYWRAVANQTVRMYVEFVTEPTNTSGVTTMVEKLQLPSPEVGKTCTLVHIDTSLLGESVGPGSQENLRKVWKPDETLIQKLLGSTLVGLGAQQDKNGKCQCPGEGVLAAVFDPLGVLPKTFMKDSTSQPVWLMFNEESIRSRKKRVKAHSYSQRMEFTLYSDKALSVLLPDKPRAIYSGWSSGDAIGFVTALPATGLWKMARKDKVELLGEKRCVALPEVDPKAIAEHEETVFSTSISPSELYQELVASYCAAAVVDLSPAQGEFCKACLASRTKIVAVCGTESHASRLELVLTDHILGELSREGSTYFRPESVAKEGEESKGGKGKDGAEEKSKKKKIDPDAKAGAKKKIRKTKKNAEEEEAGEDGEEDEEEQEDTSAKPKKKPRKAKKDDEEADGVSSDMW</sequence>
<dbReference type="AlphaFoldDB" id="A0A9P1GH74"/>
<dbReference type="OrthoDB" id="10386294at2759"/>
<dbReference type="EMBL" id="CAMXCT010005890">
    <property type="protein sequence ID" value="CAI4013495.1"/>
    <property type="molecule type" value="Genomic_DNA"/>
</dbReference>
<evidence type="ECO:0000256" key="1">
    <source>
        <dbReference type="SAM" id="MobiDB-lite"/>
    </source>
</evidence>
<reference evidence="3" key="2">
    <citation type="submission" date="2024-04" db="EMBL/GenBank/DDBJ databases">
        <authorList>
            <person name="Chen Y."/>
            <person name="Shah S."/>
            <person name="Dougan E. K."/>
            <person name="Thang M."/>
            <person name="Chan C."/>
        </authorList>
    </citation>
    <scope>NUCLEOTIDE SEQUENCE [LARGE SCALE GENOMIC DNA]</scope>
</reference>
<feature type="compositionally biased region" description="Polar residues" evidence="1">
    <location>
        <begin position="60"/>
        <end position="70"/>
    </location>
</feature>